<dbReference type="SUPFAM" id="SSF48452">
    <property type="entry name" value="TPR-like"/>
    <property type="match status" value="1"/>
</dbReference>
<gene>
    <name evidence="2" type="ORF">S06H3_24892</name>
</gene>
<dbReference type="EMBL" id="BARV01014063">
    <property type="protein sequence ID" value="GAI28935.1"/>
    <property type="molecule type" value="Genomic_DNA"/>
</dbReference>
<comment type="caution">
    <text evidence="2">The sequence shown here is derived from an EMBL/GenBank/DDBJ whole genome shotgun (WGS) entry which is preliminary data.</text>
</comment>
<name>X1NQ64_9ZZZZ</name>
<dbReference type="AlphaFoldDB" id="X1NQ64"/>
<proteinExistence type="predicted"/>
<organism evidence="2">
    <name type="scientific">marine sediment metagenome</name>
    <dbReference type="NCBI Taxonomy" id="412755"/>
    <lineage>
        <taxon>unclassified sequences</taxon>
        <taxon>metagenomes</taxon>
        <taxon>ecological metagenomes</taxon>
    </lineage>
</organism>
<feature type="compositionally biased region" description="Basic and acidic residues" evidence="1">
    <location>
        <begin position="82"/>
        <end position="95"/>
    </location>
</feature>
<feature type="region of interest" description="Disordered" evidence="1">
    <location>
        <begin position="72"/>
        <end position="95"/>
    </location>
</feature>
<feature type="non-terminal residue" evidence="2">
    <location>
        <position position="1"/>
    </location>
</feature>
<dbReference type="Gene3D" id="1.25.40.10">
    <property type="entry name" value="Tetratricopeptide repeat domain"/>
    <property type="match status" value="1"/>
</dbReference>
<dbReference type="InterPro" id="IPR011990">
    <property type="entry name" value="TPR-like_helical_dom_sf"/>
</dbReference>
<evidence type="ECO:0000256" key="1">
    <source>
        <dbReference type="SAM" id="MobiDB-lite"/>
    </source>
</evidence>
<feature type="non-terminal residue" evidence="2">
    <location>
        <position position="95"/>
    </location>
</feature>
<sequence length="95" mass="10526">FEEAAKDYATARNLAIRKGLAEREVDALNKLAHASRFLSDFEHLFEYAEEALRRSETLAYIRGKAVALLERGAGEAQQGNPEKAEADFKAALDLS</sequence>
<reference evidence="2" key="1">
    <citation type="journal article" date="2014" name="Front. Microbiol.">
        <title>High frequency of phylogenetically diverse reductive dehalogenase-homologous genes in deep subseafloor sedimentary metagenomes.</title>
        <authorList>
            <person name="Kawai M."/>
            <person name="Futagami T."/>
            <person name="Toyoda A."/>
            <person name="Takaki Y."/>
            <person name="Nishi S."/>
            <person name="Hori S."/>
            <person name="Arai W."/>
            <person name="Tsubouchi T."/>
            <person name="Morono Y."/>
            <person name="Uchiyama I."/>
            <person name="Ito T."/>
            <person name="Fujiyama A."/>
            <person name="Inagaki F."/>
            <person name="Takami H."/>
        </authorList>
    </citation>
    <scope>NUCLEOTIDE SEQUENCE</scope>
    <source>
        <strain evidence="2">Expedition CK06-06</strain>
    </source>
</reference>
<accession>X1NQ64</accession>
<evidence type="ECO:0000313" key="2">
    <source>
        <dbReference type="EMBL" id="GAI28935.1"/>
    </source>
</evidence>
<protein>
    <submittedName>
        <fullName evidence="2">Uncharacterized protein</fullName>
    </submittedName>
</protein>